<keyword evidence="5" id="KW-0349">Heme</keyword>
<gene>
    <name evidence="15" type="ORF">G7Y82_20100</name>
</gene>
<dbReference type="InterPro" id="IPR011577">
    <property type="entry name" value="Cyt_b561_bac/Ni-Hgenase"/>
</dbReference>
<evidence type="ECO:0000256" key="6">
    <source>
        <dbReference type="ARBA" id="ARBA00022692"/>
    </source>
</evidence>
<feature type="transmembrane region" description="Helical" evidence="13">
    <location>
        <begin position="47"/>
        <end position="66"/>
    </location>
</feature>
<dbReference type="GO" id="GO:0005886">
    <property type="term" value="C:plasma membrane"/>
    <property type="evidence" value="ECO:0007669"/>
    <property type="project" value="UniProtKB-SubCell"/>
</dbReference>
<dbReference type="Proteomes" id="UP000653472">
    <property type="component" value="Unassembled WGS sequence"/>
</dbReference>
<feature type="domain" description="Cytochrome b561 bacterial/Ni-hydrogenase" evidence="14">
    <location>
        <begin position="8"/>
        <end position="176"/>
    </location>
</feature>
<accession>A0A969WCD6</accession>
<evidence type="ECO:0000313" key="15">
    <source>
        <dbReference type="EMBL" id="NKF24617.1"/>
    </source>
</evidence>
<keyword evidence="11 13" id="KW-0472">Membrane</keyword>
<comment type="caution">
    <text evidence="15">The sequence shown here is derived from an EMBL/GenBank/DDBJ whole genome shotgun (WGS) entry which is preliminary data.</text>
</comment>
<evidence type="ECO:0000256" key="5">
    <source>
        <dbReference type="ARBA" id="ARBA00022617"/>
    </source>
</evidence>
<dbReference type="AlphaFoldDB" id="A0A969WCD6"/>
<protein>
    <submittedName>
        <fullName evidence="15">Cytochrome b</fullName>
    </submittedName>
</protein>
<feature type="transmembrane region" description="Helical" evidence="13">
    <location>
        <begin position="92"/>
        <end position="116"/>
    </location>
</feature>
<comment type="subcellular location">
    <subcellularLocation>
        <location evidence="2">Cell membrane</location>
        <topology evidence="2">Multi-pass membrane protein</topology>
    </subcellularLocation>
</comment>
<organism evidence="15 16">
    <name type="scientific">Solimonas marina</name>
    <dbReference type="NCBI Taxonomy" id="2714601"/>
    <lineage>
        <taxon>Bacteria</taxon>
        <taxon>Pseudomonadati</taxon>
        <taxon>Pseudomonadota</taxon>
        <taxon>Gammaproteobacteria</taxon>
        <taxon>Nevskiales</taxon>
        <taxon>Nevskiaceae</taxon>
        <taxon>Solimonas</taxon>
    </lineage>
</organism>
<keyword evidence="3" id="KW-0813">Transport</keyword>
<dbReference type="GO" id="GO:0020037">
    <property type="term" value="F:heme binding"/>
    <property type="evidence" value="ECO:0007669"/>
    <property type="project" value="TreeGrafter"/>
</dbReference>
<keyword evidence="16" id="KW-1185">Reference proteome</keyword>
<keyword evidence="9 13" id="KW-1133">Transmembrane helix</keyword>
<reference evidence="15" key="1">
    <citation type="submission" date="2020-03" db="EMBL/GenBank/DDBJ databases">
        <title>Solimonas marina sp. nov., isolated from deep seawater of the Pacific Ocean.</title>
        <authorList>
            <person name="Liu X."/>
            <person name="Lai Q."/>
            <person name="Sun F."/>
            <person name="Gai Y."/>
            <person name="Li G."/>
            <person name="Shao Z."/>
        </authorList>
    </citation>
    <scope>NUCLEOTIDE SEQUENCE</scope>
    <source>
        <strain evidence="15">C16B3</strain>
    </source>
</reference>
<dbReference type="SUPFAM" id="SSF81342">
    <property type="entry name" value="Transmembrane di-heme cytochromes"/>
    <property type="match status" value="1"/>
</dbReference>
<evidence type="ECO:0000256" key="4">
    <source>
        <dbReference type="ARBA" id="ARBA00022475"/>
    </source>
</evidence>
<keyword evidence="4" id="KW-1003">Cell membrane</keyword>
<evidence type="ECO:0000313" key="16">
    <source>
        <dbReference type="Proteomes" id="UP000653472"/>
    </source>
</evidence>
<dbReference type="GO" id="GO:0022904">
    <property type="term" value="P:respiratory electron transport chain"/>
    <property type="evidence" value="ECO:0007669"/>
    <property type="project" value="InterPro"/>
</dbReference>
<dbReference type="Gene3D" id="1.20.950.20">
    <property type="entry name" value="Transmembrane di-heme cytochromes, Chain C"/>
    <property type="match status" value="1"/>
</dbReference>
<dbReference type="GO" id="GO:0009055">
    <property type="term" value="F:electron transfer activity"/>
    <property type="evidence" value="ECO:0007669"/>
    <property type="project" value="InterPro"/>
</dbReference>
<dbReference type="InterPro" id="IPR016174">
    <property type="entry name" value="Di-haem_cyt_TM"/>
</dbReference>
<keyword evidence="8" id="KW-0249">Electron transport</keyword>
<sequence length="180" mass="19544">MNQSNASHFSRIARALHWTMAALIVLMLLLGAGMIAGDPAQYSRYIVWHKSIGVAIFMLAIVRLLYRLRHPAPALPDDLSALQRLAAHGSHVALYGLMLALPLVGWAMLSAGGYPVALLGGLQLPAILAPHAPTYAALRMLHSVLAWSLFALVMLHLAAALHHGWVRRDGVLATMARWRG</sequence>
<dbReference type="Pfam" id="PF01292">
    <property type="entry name" value="Ni_hydr_CYTB"/>
    <property type="match status" value="1"/>
</dbReference>
<evidence type="ECO:0000259" key="14">
    <source>
        <dbReference type="Pfam" id="PF01292"/>
    </source>
</evidence>
<evidence type="ECO:0000256" key="8">
    <source>
        <dbReference type="ARBA" id="ARBA00022982"/>
    </source>
</evidence>
<name>A0A969WCD6_9GAMM</name>
<feature type="transmembrane region" description="Helical" evidence="13">
    <location>
        <begin position="136"/>
        <end position="158"/>
    </location>
</feature>
<dbReference type="PANTHER" id="PTHR30529:SF6">
    <property type="entry name" value="BLL0291 PROTEIN"/>
    <property type="match status" value="1"/>
</dbReference>
<feature type="transmembrane region" description="Helical" evidence="13">
    <location>
        <begin position="12"/>
        <end position="35"/>
    </location>
</feature>
<evidence type="ECO:0000256" key="10">
    <source>
        <dbReference type="ARBA" id="ARBA00023004"/>
    </source>
</evidence>
<dbReference type="RefSeq" id="WP_168149926.1">
    <property type="nucleotide sequence ID" value="NZ_JAAVXB010000017.1"/>
</dbReference>
<evidence type="ECO:0000256" key="7">
    <source>
        <dbReference type="ARBA" id="ARBA00022723"/>
    </source>
</evidence>
<comment type="similarity">
    <text evidence="12">Belongs to the cytochrome b561 family.</text>
</comment>
<evidence type="ECO:0000256" key="13">
    <source>
        <dbReference type="SAM" id="Phobius"/>
    </source>
</evidence>
<dbReference type="GO" id="GO:0046872">
    <property type="term" value="F:metal ion binding"/>
    <property type="evidence" value="ECO:0007669"/>
    <property type="project" value="UniProtKB-KW"/>
</dbReference>
<dbReference type="PANTHER" id="PTHR30529">
    <property type="entry name" value="CYTOCHROME B561"/>
    <property type="match status" value="1"/>
</dbReference>
<dbReference type="EMBL" id="JAAVXB010000017">
    <property type="protein sequence ID" value="NKF24617.1"/>
    <property type="molecule type" value="Genomic_DNA"/>
</dbReference>
<proteinExistence type="inferred from homology"/>
<evidence type="ECO:0000256" key="3">
    <source>
        <dbReference type="ARBA" id="ARBA00022448"/>
    </source>
</evidence>
<evidence type="ECO:0000256" key="9">
    <source>
        <dbReference type="ARBA" id="ARBA00022989"/>
    </source>
</evidence>
<keyword evidence="7" id="KW-0479">Metal-binding</keyword>
<keyword evidence="6 13" id="KW-0812">Transmembrane</keyword>
<evidence type="ECO:0000256" key="1">
    <source>
        <dbReference type="ARBA" id="ARBA00001970"/>
    </source>
</evidence>
<keyword evidence="10" id="KW-0408">Iron</keyword>
<comment type="cofactor">
    <cofactor evidence="1">
        <name>heme b</name>
        <dbReference type="ChEBI" id="CHEBI:60344"/>
    </cofactor>
</comment>
<evidence type="ECO:0000256" key="11">
    <source>
        <dbReference type="ARBA" id="ARBA00023136"/>
    </source>
</evidence>
<evidence type="ECO:0000256" key="12">
    <source>
        <dbReference type="ARBA" id="ARBA00037975"/>
    </source>
</evidence>
<dbReference type="InterPro" id="IPR052168">
    <property type="entry name" value="Cytochrome_b561_oxidase"/>
</dbReference>
<evidence type="ECO:0000256" key="2">
    <source>
        <dbReference type="ARBA" id="ARBA00004651"/>
    </source>
</evidence>